<proteinExistence type="predicted"/>
<evidence type="ECO:0000256" key="1">
    <source>
        <dbReference type="ARBA" id="ARBA00022598"/>
    </source>
</evidence>
<dbReference type="Gene3D" id="3.40.50.12780">
    <property type="entry name" value="N-terminal domain of ligase-like"/>
    <property type="match status" value="1"/>
</dbReference>
<dbReference type="Pfam" id="PF00501">
    <property type="entry name" value="AMP-binding"/>
    <property type="match status" value="1"/>
</dbReference>
<dbReference type="RefSeq" id="WP_009072294.1">
    <property type="nucleotide sequence ID" value="NZ_JH597761.1"/>
</dbReference>
<dbReference type="AlphaFoldDB" id="H2C142"/>
<evidence type="ECO:0000259" key="2">
    <source>
        <dbReference type="Pfam" id="PF00501"/>
    </source>
</evidence>
<dbReference type="PANTHER" id="PTHR43352:SF1">
    <property type="entry name" value="ANTHRANILATE--COA LIGASE"/>
    <property type="match status" value="1"/>
</dbReference>
<dbReference type="InterPro" id="IPR025110">
    <property type="entry name" value="AMP-bd_C"/>
</dbReference>
<dbReference type="Pfam" id="PF13193">
    <property type="entry name" value="AMP-binding_C"/>
    <property type="match status" value="1"/>
</dbReference>
<dbReference type="Proteomes" id="UP000003980">
    <property type="component" value="Unassembled WGS sequence"/>
</dbReference>
<dbReference type="Gene3D" id="3.30.300.30">
    <property type="match status" value="1"/>
</dbReference>
<dbReference type="InterPro" id="IPR042099">
    <property type="entry name" value="ANL_N_sf"/>
</dbReference>
<dbReference type="InterPro" id="IPR000873">
    <property type="entry name" value="AMP-dep_synth/lig_dom"/>
</dbReference>
<reference evidence="4 5" key="1">
    <citation type="submission" date="2012-01" db="EMBL/GenBank/DDBJ databases">
        <title>Improved High-Quality Draft sequence of Metallosphaera yellowstonensis MK1.</title>
        <authorList>
            <consortium name="US DOE Joint Genome Institute"/>
            <person name="Lucas S."/>
            <person name="Han J."/>
            <person name="Cheng J.-F."/>
            <person name="Goodwin L."/>
            <person name="Pitluck S."/>
            <person name="Peters L."/>
            <person name="Teshima H."/>
            <person name="Detter J.C."/>
            <person name="Han C."/>
            <person name="Tapia R."/>
            <person name="Land M."/>
            <person name="Hauser L."/>
            <person name="Kyrpides N."/>
            <person name="Kozubal M."/>
            <person name="Macur R.E."/>
            <person name="Jay Z."/>
            <person name="Inskeep W."/>
            <person name="Woyke T."/>
        </authorList>
    </citation>
    <scope>NUCLEOTIDE SEQUENCE [LARGE SCALE GENOMIC DNA]</scope>
    <source>
        <strain evidence="4 5">MK1</strain>
    </source>
</reference>
<evidence type="ECO:0000313" key="5">
    <source>
        <dbReference type="Proteomes" id="UP000003980"/>
    </source>
</evidence>
<protein>
    <submittedName>
        <fullName evidence="4">Benzoate-CoA ligase family</fullName>
    </submittedName>
</protein>
<name>H2C142_9CREN</name>
<dbReference type="HOGENOM" id="CLU_000022_59_10_2"/>
<feature type="domain" description="AMP-dependent synthetase/ligase" evidence="2">
    <location>
        <begin position="21"/>
        <end position="379"/>
    </location>
</feature>
<dbReference type="SUPFAM" id="SSF56801">
    <property type="entry name" value="Acetyl-CoA synthetase-like"/>
    <property type="match status" value="1"/>
</dbReference>
<feature type="domain" description="AMP-binding enzyme C-terminal" evidence="3">
    <location>
        <begin position="429"/>
        <end position="504"/>
    </location>
</feature>
<gene>
    <name evidence="4" type="ORF">MetMK1DRAFT_00016420</name>
</gene>
<dbReference type="STRING" id="671065.MetMK1DRAFT_00016420"/>
<accession>H2C142</accession>
<sequence>MTEVFNVAHMALSPWDNDVDRERPAVYFNEEVWTYGNVLDEVKRVSNALRELKLEKENRLLMLVYDSPQFVSLFFGAIWSGVIPVPINTYLKPEEILYYLEDSGAKGVALEEEIWRDLEPTLRRGKPKRLREVIVVRGRAESQPSLDVHSYDELVKGQGTLSEPEPASRDEMAFWLYTSGTTGFPRAAVHLHKDMLVTTESYAKGILGMGRHDRVYSASKLFFAYGLGNGGYFPLLTGGSTILYPGKVSGEKALEVIHKYKPSIFFGVPTLYLAMLNVKDWEKYDLGSLKFCVSAGEPLPSTIYRMWKERYNLEILDGIGSTEALHIYVTNRPGNSKPGVTGQAVPGYQVKLIDEEGREVNRGMGELYVKGDSFSPFYWNRYKATREHMIGEWFRTGDMFMRNEEGDLVYLGRTDDMFKSSGMWVSPKEVEDILLKNPRVLEVAVVGVPDEVGLTRVVAFVVPKNDPKGLVEEIVEMCRKTTHSYKCPKEVRIVNELPKTATGKIRRYLLRKELMVKMEEANRLR</sequence>
<dbReference type="eggNOG" id="arCOG06122">
    <property type="taxonomic scope" value="Archaea"/>
</dbReference>
<dbReference type="GO" id="GO:0016405">
    <property type="term" value="F:CoA-ligase activity"/>
    <property type="evidence" value="ECO:0007669"/>
    <property type="project" value="InterPro"/>
</dbReference>
<keyword evidence="5" id="KW-1185">Reference proteome</keyword>
<organism evidence="4 5">
    <name type="scientific">Metallosphaera yellowstonensis MK1</name>
    <dbReference type="NCBI Taxonomy" id="671065"/>
    <lineage>
        <taxon>Archaea</taxon>
        <taxon>Thermoproteota</taxon>
        <taxon>Thermoprotei</taxon>
        <taxon>Sulfolobales</taxon>
        <taxon>Sulfolobaceae</taxon>
        <taxon>Metallosphaera</taxon>
    </lineage>
</organism>
<dbReference type="GO" id="GO:0044550">
    <property type="term" value="P:secondary metabolite biosynthetic process"/>
    <property type="evidence" value="ECO:0007669"/>
    <property type="project" value="TreeGrafter"/>
</dbReference>
<dbReference type="GO" id="GO:0005524">
    <property type="term" value="F:ATP binding"/>
    <property type="evidence" value="ECO:0007669"/>
    <property type="project" value="InterPro"/>
</dbReference>
<keyword evidence="1 4" id="KW-0436">Ligase</keyword>
<dbReference type="GO" id="GO:0016878">
    <property type="term" value="F:acid-thiol ligase activity"/>
    <property type="evidence" value="ECO:0007669"/>
    <property type="project" value="TreeGrafter"/>
</dbReference>
<evidence type="ECO:0000313" key="4">
    <source>
        <dbReference type="EMBL" id="EHP71138.1"/>
    </source>
</evidence>
<dbReference type="NCBIfam" id="TIGR02262">
    <property type="entry name" value="benz_CoA_lig"/>
    <property type="match status" value="1"/>
</dbReference>
<dbReference type="PANTHER" id="PTHR43352">
    <property type="entry name" value="ACETYL-COA SYNTHETASE"/>
    <property type="match status" value="1"/>
</dbReference>
<dbReference type="EMBL" id="JH597761">
    <property type="protein sequence ID" value="EHP71138.1"/>
    <property type="molecule type" value="Genomic_DNA"/>
</dbReference>
<dbReference type="InterPro" id="IPR045851">
    <property type="entry name" value="AMP-bd_C_sf"/>
</dbReference>
<dbReference type="InterPro" id="IPR011957">
    <property type="entry name" value="Benz_CoA_lig"/>
</dbReference>
<evidence type="ECO:0000259" key="3">
    <source>
        <dbReference type="Pfam" id="PF13193"/>
    </source>
</evidence>